<dbReference type="GO" id="GO:0008270">
    <property type="term" value="F:zinc ion binding"/>
    <property type="evidence" value="ECO:0007669"/>
    <property type="project" value="InterPro"/>
</dbReference>
<evidence type="ECO:0000313" key="9">
    <source>
        <dbReference type="Proteomes" id="UP000278143"/>
    </source>
</evidence>
<evidence type="ECO:0000256" key="6">
    <source>
        <dbReference type="SAM" id="MobiDB-lite"/>
    </source>
</evidence>
<dbReference type="CDD" id="cd12148">
    <property type="entry name" value="fungal_TF_MHR"/>
    <property type="match status" value="1"/>
</dbReference>
<dbReference type="GO" id="GO:0005634">
    <property type="term" value="C:nucleus"/>
    <property type="evidence" value="ECO:0007669"/>
    <property type="project" value="UniProtKB-SubCell"/>
</dbReference>
<dbReference type="EMBL" id="KZ990973">
    <property type="protein sequence ID" value="RKP23434.1"/>
    <property type="molecule type" value="Genomic_DNA"/>
</dbReference>
<dbReference type="GO" id="GO:0003677">
    <property type="term" value="F:DNA binding"/>
    <property type="evidence" value="ECO:0007669"/>
    <property type="project" value="InterPro"/>
</dbReference>
<dbReference type="Proteomes" id="UP000278143">
    <property type="component" value="Unassembled WGS sequence"/>
</dbReference>
<name>A0A4P9YUD0_9FUNG</name>
<evidence type="ECO:0000256" key="1">
    <source>
        <dbReference type="ARBA" id="ARBA00004123"/>
    </source>
</evidence>
<dbReference type="GO" id="GO:0006351">
    <property type="term" value="P:DNA-templated transcription"/>
    <property type="evidence" value="ECO:0007669"/>
    <property type="project" value="InterPro"/>
</dbReference>
<evidence type="ECO:0000256" key="4">
    <source>
        <dbReference type="ARBA" id="ARBA00023163"/>
    </source>
</evidence>
<evidence type="ECO:0000256" key="3">
    <source>
        <dbReference type="ARBA" id="ARBA00023015"/>
    </source>
</evidence>
<keyword evidence="2" id="KW-0479">Metal-binding</keyword>
<evidence type="ECO:0000256" key="2">
    <source>
        <dbReference type="ARBA" id="ARBA00022723"/>
    </source>
</evidence>
<dbReference type="GO" id="GO:0000981">
    <property type="term" value="F:DNA-binding transcription factor activity, RNA polymerase II-specific"/>
    <property type="evidence" value="ECO:0007669"/>
    <property type="project" value="InterPro"/>
</dbReference>
<dbReference type="InterPro" id="IPR007219">
    <property type="entry name" value="XnlR_reg_dom"/>
</dbReference>
<dbReference type="SMART" id="SM00906">
    <property type="entry name" value="Fungal_trans"/>
    <property type="match status" value="1"/>
</dbReference>
<sequence length="527" mass="58305">MSGQADDAQQPPAQTVAFYSPTGALAADPPPDLVQHLVALYISQVTSQISFFTLGWFHKELVKGGTSRAFIYAIMAMACRLYSSVIAGVDVAAMEGAMTDRAAVILARDTSAPTLSTVLAAMMLQTLGICNGNTQAAGRYHYKSLRLLKLLDVHTPMQSEQDTHISEEHPDWDEVETRRRVWWFAYMLDRCLSVATGNQPYLDQQKSRVLFPVDEVDLERSVATNDEPLGADADQAGRKPSSPYQWRARVLQILELQLDIVRITNQLRDDPHGASIADVCHELNRITAIFNRMGGHERSLDTMDRLCRLTMKLNTADATGDTDDGTRILKAYKVLFRVFAHCQHRAVQIALGRAKLSLLDLDSTDIRESIVHGALEIAQLTRLIPDDLLCCMNAYHSYAVGMAGFVFSDVANGPDDDYWPGVSRVDAVSHLQTLVACLTQLSHSFRSLVARRDMLQAMMRKAQARLAPALYGSMAQQEIITTLPPALDSSMLSSQFVRSMSTSILGTNAKHQHPVLSMPTDENSQQQ</sequence>
<feature type="domain" description="Xylanolytic transcriptional activator regulatory" evidence="7">
    <location>
        <begin position="113"/>
        <end position="218"/>
    </location>
</feature>
<evidence type="ECO:0000313" key="8">
    <source>
        <dbReference type="EMBL" id="RKP23434.1"/>
    </source>
</evidence>
<evidence type="ECO:0000259" key="7">
    <source>
        <dbReference type="SMART" id="SM00906"/>
    </source>
</evidence>
<feature type="region of interest" description="Disordered" evidence="6">
    <location>
        <begin position="508"/>
        <end position="527"/>
    </location>
</feature>
<keyword evidence="5" id="KW-0539">Nucleus</keyword>
<reference evidence="9" key="1">
    <citation type="journal article" date="2018" name="Nat. Microbiol.">
        <title>Leveraging single-cell genomics to expand the fungal tree of life.</title>
        <authorList>
            <person name="Ahrendt S.R."/>
            <person name="Quandt C.A."/>
            <person name="Ciobanu D."/>
            <person name="Clum A."/>
            <person name="Salamov A."/>
            <person name="Andreopoulos B."/>
            <person name="Cheng J.F."/>
            <person name="Woyke T."/>
            <person name="Pelin A."/>
            <person name="Henrissat B."/>
            <person name="Reynolds N.K."/>
            <person name="Benny G.L."/>
            <person name="Smith M.E."/>
            <person name="James T.Y."/>
            <person name="Grigoriev I.V."/>
        </authorList>
    </citation>
    <scope>NUCLEOTIDE SEQUENCE [LARGE SCALE GENOMIC DNA]</scope>
    <source>
        <strain evidence="9">Benny S71-1</strain>
    </source>
</reference>
<evidence type="ECO:0000256" key="5">
    <source>
        <dbReference type="ARBA" id="ARBA00023242"/>
    </source>
</evidence>
<protein>
    <submittedName>
        <fullName evidence="8">Fungal-specific transcription factor domain-containing protein</fullName>
    </submittedName>
</protein>
<accession>A0A4P9YUD0</accession>
<dbReference type="Pfam" id="PF04082">
    <property type="entry name" value="Fungal_trans"/>
    <property type="match status" value="1"/>
</dbReference>
<proteinExistence type="predicted"/>
<dbReference type="OrthoDB" id="3037908at2759"/>
<keyword evidence="3" id="KW-0805">Transcription regulation</keyword>
<dbReference type="PANTHER" id="PTHR47338:SF5">
    <property type="entry name" value="ZN(II)2CYS6 TRANSCRIPTION FACTOR (EUROFUNG)"/>
    <property type="match status" value="1"/>
</dbReference>
<dbReference type="InterPro" id="IPR050815">
    <property type="entry name" value="TF_fung"/>
</dbReference>
<gene>
    <name evidence="8" type="ORF">SYNPS1DRAFT_24505</name>
</gene>
<dbReference type="AlphaFoldDB" id="A0A4P9YUD0"/>
<keyword evidence="9" id="KW-1185">Reference proteome</keyword>
<organism evidence="8 9">
    <name type="scientific">Syncephalis pseudoplumigaleata</name>
    <dbReference type="NCBI Taxonomy" id="1712513"/>
    <lineage>
        <taxon>Eukaryota</taxon>
        <taxon>Fungi</taxon>
        <taxon>Fungi incertae sedis</taxon>
        <taxon>Zoopagomycota</taxon>
        <taxon>Zoopagomycotina</taxon>
        <taxon>Zoopagomycetes</taxon>
        <taxon>Zoopagales</taxon>
        <taxon>Piptocephalidaceae</taxon>
        <taxon>Syncephalis</taxon>
    </lineage>
</organism>
<dbReference type="PANTHER" id="PTHR47338">
    <property type="entry name" value="ZN(II)2CYS6 TRANSCRIPTION FACTOR (EUROFUNG)-RELATED"/>
    <property type="match status" value="1"/>
</dbReference>
<feature type="region of interest" description="Disordered" evidence="6">
    <location>
        <begin position="222"/>
        <end position="241"/>
    </location>
</feature>
<keyword evidence="4" id="KW-0804">Transcription</keyword>
<comment type="subcellular location">
    <subcellularLocation>
        <location evidence="1">Nucleus</location>
    </subcellularLocation>
</comment>